<dbReference type="Proteomes" id="UP000805614">
    <property type="component" value="Unassembled WGS sequence"/>
</dbReference>
<keyword evidence="1" id="KW-0472">Membrane</keyword>
<name>A0ABR7LMM6_9ACTN</name>
<evidence type="ECO:0000313" key="2">
    <source>
        <dbReference type="EMBL" id="MBC6466084.1"/>
    </source>
</evidence>
<gene>
    <name evidence="2" type="ORF">HKK74_11310</name>
</gene>
<sequence length="351" mass="37471">MTTDELIRQEFERQAADAPDPGQVLARFGVRAERARRRRAITRGVAAALAAAVAVPAVMVGRYALTERPEPIERPVPLDTPPASVTLLYRPTWVPPGLAEVTRRVGPRKGARQERIWSSALRGDGTSNERAPLLSVSASGRTQGGLEDYFDSLRRQPEAVRLTVRGHPALRLRDGRRCVVAWRPTAGQVVSVETLNLGTCDDAERVARSVVPDGATTVVQPLSVGWLPRSYVTVLFAVRATDSGCRADLLASSALRSVSVIVSRGALPRRGVPLRIGGRPARSIVTLEPHDETTFVRKVAVDLGGGRLLTVDTSDDAGPTEGELGRIAAGTVVGDVDGACSWPLPARGGGR</sequence>
<comment type="caution">
    <text evidence="2">The sequence shown here is derived from an EMBL/GenBank/DDBJ whole genome shotgun (WGS) entry which is preliminary data.</text>
</comment>
<proteinExistence type="predicted"/>
<keyword evidence="1" id="KW-0812">Transmembrane</keyword>
<keyword evidence="3" id="KW-1185">Reference proteome</keyword>
<reference evidence="2 3" key="1">
    <citation type="submission" date="2020-06" db="EMBL/GenBank/DDBJ databases">
        <title>Actinomadura xiongansis sp. nov., isolated from soil of Baiyangdian.</title>
        <authorList>
            <person name="Zhang X."/>
        </authorList>
    </citation>
    <scope>NUCLEOTIDE SEQUENCE [LARGE SCALE GENOMIC DNA]</scope>
    <source>
        <strain evidence="2 3">HBUM206468</strain>
    </source>
</reference>
<feature type="transmembrane region" description="Helical" evidence="1">
    <location>
        <begin position="44"/>
        <end position="65"/>
    </location>
</feature>
<evidence type="ECO:0000256" key="1">
    <source>
        <dbReference type="SAM" id="Phobius"/>
    </source>
</evidence>
<keyword evidence="1" id="KW-1133">Transmembrane helix</keyword>
<evidence type="ECO:0000313" key="3">
    <source>
        <dbReference type="Proteomes" id="UP000805614"/>
    </source>
</evidence>
<organism evidence="2 3">
    <name type="scientific">Actinomadura alba</name>
    <dbReference type="NCBI Taxonomy" id="406431"/>
    <lineage>
        <taxon>Bacteria</taxon>
        <taxon>Bacillati</taxon>
        <taxon>Actinomycetota</taxon>
        <taxon>Actinomycetes</taxon>
        <taxon>Streptosporangiales</taxon>
        <taxon>Thermomonosporaceae</taxon>
        <taxon>Actinomadura</taxon>
    </lineage>
</organism>
<protein>
    <submittedName>
        <fullName evidence="2">Uncharacterized protein</fullName>
    </submittedName>
</protein>
<dbReference type="RefSeq" id="WP_187243110.1">
    <property type="nucleotide sequence ID" value="NZ_BAAAOK010000057.1"/>
</dbReference>
<dbReference type="EMBL" id="JABVEC010000007">
    <property type="protein sequence ID" value="MBC6466084.1"/>
    <property type="molecule type" value="Genomic_DNA"/>
</dbReference>
<accession>A0ABR7LMM6</accession>